<keyword evidence="1" id="KW-1133">Transmembrane helix</keyword>
<evidence type="ECO:0000313" key="2">
    <source>
        <dbReference type="EMBL" id="DAF56572.1"/>
    </source>
</evidence>
<feature type="transmembrane region" description="Helical" evidence="1">
    <location>
        <begin position="6"/>
        <end position="27"/>
    </location>
</feature>
<dbReference type="EMBL" id="BK032719">
    <property type="protein sequence ID" value="DAF56572.1"/>
    <property type="molecule type" value="Genomic_DNA"/>
</dbReference>
<keyword evidence="1" id="KW-0472">Membrane</keyword>
<accession>A0A8S5SZN7</accession>
<organism evidence="2">
    <name type="scientific">Siphoviridae sp. ctSOv1</name>
    <dbReference type="NCBI Taxonomy" id="2827872"/>
    <lineage>
        <taxon>Viruses</taxon>
        <taxon>Duplodnaviria</taxon>
        <taxon>Heunggongvirae</taxon>
        <taxon>Uroviricota</taxon>
        <taxon>Caudoviricetes</taxon>
    </lineage>
</organism>
<proteinExistence type="predicted"/>
<protein>
    <submittedName>
        <fullName evidence="2">Uncharacterized protein</fullName>
    </submittedName>
</protein>
<name>A0A8S5SZN7_9CAUD</name>
<reference evidence="2" key="1">
    <citation type="journal article" date="2021" name="Proc. Natl. Acad. Sci. U.S.A.">
        <title>A Catalog of Tens of Thousands of Viruses from Human Metagenomes Reveals Hidden Associations with Chronic Diseases.</title>
        <authorList>
            <person name="Tisza M.J."/>
            <person name="Buck C.B."/>
        </authorList>
    </citation>
    <scope>NUCLEOTIDE SEQUENCE</scope>
    <source>
        <strain evidence="2">CtSOv1</strain>
    </source>
</reference>
<sequence>MAAVYGFIIYNVGKIVFCLIRYAVYYIRRDINKYKSNKDKQ</sequence>
<evidence type="ECO:0000256" key="1">
    <source>
        <dbReference type="SAM" id="Phobius"/>
    </source>
</evidence>
<keyword evidence="1" id="KW-0812">Transmembrane</keyword>